<proteinExistence type="predicted"/>
<evidence type="ECO:0000313" key="1">
    <source>
        <dbReference type="EMBL" id="MDV6225217.1"/>
    </source>
</evidence>
<evidence type="ECO:0000313" key="2">
    <source>
        <dbReference type="Proteomes" id="UP001185659"/>
    </source>
</evidence>
<dbReference type="EMBL" id="JAWLIP010000001">
    <property type="protein sequence ID" value="MDV6225217.1"/>
    <property type="molecule type" value="Genomic_DNA"/>
</dbReference>
<dbReference type="Proteomes" id="UP001185659">
    <property type="component" value="Unassembled WGS sequence"/>
</dbReference>
<accession>A0ABU4AG36</accession>
<gene>
    <name evidence="1" type="ORF">R2G56_02860</name>
</gene>
<name>A0ABU4AG36_9HYPH</name>
<comment type="caution">
    <text evidence="1">The sequence shown here is derived from an EMBL/GenBank/DDBJ whole genome shotgun (WGS) entry which is preliminary data.</text>
</comment>
<keyword evidence="2" id="KW-1185">Reference proteome</keyword>
<organism evidence="1 2">
    <name type="scientific">Nitratireductor aquimarinus</name>
    <dbReference type="NCBI Taxonomy" id="889300"/>
    <lineage>
        <taxon>Bacteria</taxon>
        <taxon>Pseudomonadati</taxon>
        <taxon>Pseudomonadota</taxon>
        <taxon>Alphaproteobacteria</taxon>
        <taxon>Hyphomicrobiales</taxon>
        <taxon>Phyllobacteriaceae</taxon>
        <taxon>Nitratireductor</taxon>
    </lineage>
</organism>
<dbReference type="RefSeq" id="WP_162742342.1">
    <property type="nucleotide sequence ID" value="NZ_JAWLIP010000001.1"/>
</dbReference>
<reference evidence="1 2" key="1">
    <citation type="submission" date="2023-10" db="EMBL/GenBank/DDBJ databases">
        <authorList>
            <person name="Venkata Ramana C."/>
            <person name="Sasikala C."/>
            <person name="Dhurka M."/>
        </authorList>
    </citation>
    <scope>NUCLEOTIDE SEQUENCE [LARGE SCALE GENOMIC DNA]</scope>
    <source>
        <strain evidence="1 2">KCTC 32151</strain>
    </source>
</reference>
<sequence length="89" mass="10199">MVFKVGATQRQIRQLALRHAAKSRMRQRITPPIVIPGILHRSPVIVPEGLNHYPEKLKHGTFSIYEISLREPKSRRLALFSMEIACSLL</sequence>
<protein>
    <submittedName>
        <fullName evidence="1">Uncharacterized protein</fullName>
    </submittedName>
</protein>